<gene>
    <name evidence="2" type="ORF">LshimejAT787_0303030</name>
</gene>
<organism evidence="2 3">
    <name type="scientific">Lyophyllum shimeji</name>
    <name type="common">Hon-shimeji</name>
    <name type="synonym">Tricholoma shimeji</name>
    <dbReference type="NCBI Taxonomy" id="47721"/>
    <lineage>
        <taxon>Eukaryota</taxon>
        <taxon>Fungi</taxon>
        <taxon>Dikarya</taxon>
        <taxon>Basidiomycota</taxon>
        <taxon>Agaricomycotina</taxon>
        <taxon>Agaricomycetes</taxon>
        <taxon>Agaricomycetidae</taxon>
        <taxon>Agaricales</taxon>
        <taxon>Tricholomatineae</taxon>
        <taxon>Lyophyllaceae</taxon>
        <taxon>Lyophyllum</taxon>
    </lineage>
</organism>
<proteinExistence type="predicted"/>
<feature type="region of interest" description="Disordered" evidence="1">
    <location>
        <begin position="65"/>
        <end position="86"/>
    </location>
</feature>
<dbReference type="EMBL" id="BRPK01000003">
    <property type="protein sequence ID" value="GLB36015.1"/>
    <property type="molecule type" value="Genomic_DNA"/>
</dbReference>
<protein>
    <submittedName>
        <fullName evidence="2">Uncharacterized protein</fullName>
    </submittedName>
</protein>
<evidence type="ECO:0000313" key="2">
    <source>
        <dbReference type="EMBL" id="GLB36015.1"/>
    </source>
</evidence>
<evidence type="ECO:0000313" key="3">
    <source>
        <dbReference type="Proteomes" id="UP001063166"/>
    </source>
</evidence>
<feature type="region of interest" description="Disordered" evidence="1">
    <location>
        <begin position="177"/>
        <end position="233"/>
    </location>
</feature>
<comment type="caution">
    <text evidence="2">The sequence shown here is derived from an EMBL/GenBank/DDBJ whole genome shotgun (WGS) entry which is preliminary data.</text>
</comment>
<reference evidence="2" key="1">
    <citation type="submission" date="2022-07" db="EMBL/GenBank/DDBJ databases">
        <title>The genome of Lyophyllum shimeji provides insight into the initial evolution of ectomycorrhizal fungal genome.</title>
        <authorList>
            <person name="Kobayashi Y."/>
            <person name="Shibata T."/>
            <person name="Hirakawa H."/>
            <person name="Shigenobu S."/>
            <person name="Nishiyama T."/>
            <person name="Yamada A."/>
            <person name="Hasebe M."/>
            <person name="Kawaguchi M."/>
        </authorList>
    </citation>
    <scope>NUCLEOTIDE SEQUENCE</scope>
    <source>
        <strain evidence="2">AT787</strain>
    </source>
</reference>
<name>A0A9P3PH84_LYOSH</name>
<dbReference type="Proteomes" id="UP001063166">
    <property type="component" value="Unassembled WGS sequence"/>
</dbReference>
<dbReference type="OrthoDB" id="10251155at2759"/>
<evidence type="ECO:0000256" key="1">
    <source>
        <dbReference type="SAM" id="MobiDB-lite"/>
    </source>
</evidence>
<dbReference type="AlphaFoldDB" id="A0A9P3PH84"/>
<sequence>MSWSSGSSTGARFARPEHFTQNGSLEEWFCNLCTPPSSKHVDYMTQRAAQNHERCSSEHRQNVAEAERRTWANSPPGPEAWTIPVKHDPPLTAEEVKLRESRRRVDLVQDLVPFWIRGVEAAEKGEVLRLEQFLETLQDVSDSWLGRGPGTEDSTPWWGKAWTARGNDVADDERAAVNDDGWDIGDGLARRKETSGQKRKHQALRTTQQNGGGSPSPARGHRRNTNRGQRNHSNLNAYEFVEDVARQEAADEERKRRMHHFFDMPTDEKMRWMSFERKYVMHRPSKNWTGHDATPPALPLIVNWDLNV</sequence>
<keyword evidence="3" id="KW-1185">Reference proteome</keyword>
<accession>A0A9P3PH84</accession>